<feature type="compositionally biased region" description="Basic and acidic residues" evidence="1">
    <location>
        <begin position="1"/>
        <end position="13"/>
    </location>
</feature>
<evidence type="ECO:0000313" key="4">
    <source>
        <dbReference type="WBParaSite" id="SBAD_0001014801-mRNA-1"/>
    </source>
</evidence>
<proteinExistence type="predicted"/>
<dbReference type="Proteomes" id="UP000270296">
    <property type="component" value="Unassembled WGS sequence"/>
</dbReference>
<evidence type="ECO:0000313" key="2">
    <source>
        <dbReference type="EMBL" id="VDP26102.1"/>
    </source>
</evidence>
<evidence type="ECO:0000313" key="3">
    <source>
        <dbReference type="Proteomes" id="UP000270296"/>
    </source>
</evidence>
<dbReference type="WBParaSite" id="SBAD_0001014801-mRNA-1">
    <property type="protein sequence ID" value="SBAD_0001014801-mRNA-1"/>
    <property type="gene ID" value="SBAD_0001014801"/>
</dbReference>
<dbReference type="EMBL" id="UZAM01013183">
    <property type="protein sequence ID" value="VDP26102.1"/>
    <property type="molecule type" value="Genomic_DNA"/>
</dbReference>
<organism evidence="4">
    <name type="scientific">Soboliphyme baturini</name>
    <dbReference type="NCBI Taxonomy" id="241478"/>
    <lineage>
        <taxon>Eukaryota</taxon>
        <taxon>Metazoa</taxon>
        <taxon>Ecdysozoa</taxon>
        <taxon>Nematoda</taxon>
        <taxon>Enoplea</taxon>
        <taxon>Dorylaimia</taxon>
        <taxon>Dioctophymatida</taxon>
        <taxon>Dioctophymatoidea</taxon>
        <taxon>Soboliphymatidae</taxon>
        <taxon>Soboliphyme</taxon>
    </lineage>
</organism>
<reference evidence="4" key="1">
    <citation type="submission" date="2016-06" db="UniProtKB">
        <authorList>
            <consortium name="WormBaseParasite"/>
        </authorList>
    </citation>
    <scope>IDENTIFICATION</scope>
</reference>
<dbReference type="AlphaFoldDB" id="A0A183J1Q0"/>
<sequence>MAEMVHPDDERHCAQRSSSMNRLRKISKAVGLGNILGTSQSRCASTVVPPTRSHSSLFGKSSVSSSMRSWRSKKSRTDSVGEQYNNGFVPEDLDIAEKEKVSSTETGIMSHGQVQPEAETVEIKGQRSASVSVVQLPQSVDRMEAANLRQVWRKRGSAAAIDMSYLDVVSFPIIEDLSSDEPPDLERSSDAH</sequence>
<protein>
    <submittedName>
        <fullName evidence="4">RING/FYVE/PHD zinc finger superfamily protein</fullName>
    </submittedName>
</protein>
<keyword evidence="3" id="KW-1185">Reference proteome</keyword>
<name>A0A183J1Q0_9BILA</name>
<feature type="region of interest" description="Disordered" evidence="1">
    <location>
        <begin position="1"/>
        <end position="22"/>
    </location>
</feature>
<evidence type="ECO:0000256" key="1">
    <source>
        <dbReference type="SAM" id="MobiDB-lite"/>
    </source>
</evidence>
<accession>A0A183J1Q0</accession>
<gene>
    <name evidence="2" type="ORF">SBAD_LOCUS9798</name>
</gene>
<reference evidence="2 3" key="2">
    <citation type="submission" date="2018-11" db="EMBL/GenBank/DDBJ databases">
        <authorList>
            <consortium name="Pathogen Informatics"/>
        </authorList>
    </citation>
    <scope>NUCLEOTIDE SEQUENCE [LARGE SCALE GENOMIC DNA]</scope>
</reference>